<sequence>MTSMLPPTRDLPPGRQTRIRAELERAVAGRRRTSRFTVPLLAAAAAVAVVATGVVLLRPAPTDPSPAVHITTAPPPTTTSADFGLPPETVAEIEDGCAKSTGMVGKAKLHQLLNEQTQWALLYTDREYLDCHLGEAGMKYNSGFGQLNPKWLPGHFSVDGVSAHAGGDLDGRPGTVGKPGYRTVVGRVDARVAKVTISIDDRTEEAKVANGTYALRLYYPSNWAITNLEAQPSVQAFDAEGKLLGTSSDLWESCFFNPENGEIVHGDRRKPKDQCQVATPWK</sequence>
<proteinExistence type="predicted"/>
<dbReference type="EMBL" id="JBHRZI010000027">
    <property type="protein sequence ID" value="MFC3895879.1"/>
    <property type="molecule type" value="Genomic_DNA"/>
</dbReference>
<dbReference type="RefSeq" id="WP_382377409.1">
    <property type="nucleotide sequence ID" value="NZ_JBHRZI010000027.1"/>
</dbReference>
<reference evidence="3" key="1">
    <citation type="journal article" date="2019" name="Int. J. Syst. Evol. Microbiol.">
        <title>The Global Catalogue of Microorganisms (GCM) 10K type strain sequencing project: providing services to taxonomists for standard genome sequencing and annotation.</title>
        <authorList>
            <consortium name="The Broad Institute Genomics Platform"/>
            <consortium name="The Broad Institute Genome Sequencing Center for Infectious Disease"/>
            <person name="Wu L."/>
            <person name="Ma J."/>
        </authorList>
    </citation>
    <scope>NUCLEOTIDE SEQUENCE [LARGE SCALE GENOMIC DNA]</scope>
    <source>
        <strain evidence="3">CGMCC 4.7405</strain>
    </source>
</reference>
<evidence type="ECO:0000313" key="2">
    <source>
        <dbReference type="EMBL" id="MFC3895879.1"/>
    </source>
</evidence>
<evidence type="ECO:0000313" key="3">
    <source>
        <dbReference type="Proteomes" id="UP001595690"/>
    </source>
</evidence>
<comment type="caution">
    <text evidence="2">The sequence shown here is derived from an EMBL/GenBank/DDBJ whole genome shotgun (WGS) entry which is preliminary data.</text>
</comment>
<accession>A0ABV8C1I4</accession>
<protein>
    <submittedName>
        <fullName evidence="2">Uncharacterized protein</fullName>
    </submittedName>
</protein>
<keyword evidence="3" id="KW-1185">Reference proteome</keyword>
<keyword evidence="1" id="KW-0812">Transmembrane</keyword>
<evidence type="ECO:0000256" key="1">
    <source>
        <dbReference type="SAM" id="Phobius"/>
    </source>
</evidence>
<keyword evidence="1" id="KW-0472">Membrane</keyword>
<gene>
    <name evidence="2" type="ORF">ACFOWZ_30750</name>
</gene>
<organism evidence="2 3">
    <name type="scientific">Lentzea rhizosphaerae</name>
    <dbReference type="NCBI Taxonomy" id="2041025"/>
    <lineage>
        <taxon>Bacteria</taxon>
        <taxon>Bacillati</taxon>
        <taxon>Actinomycetota</taxon>
        <taxon>Actinomycetes</taxon>
        <taxon>Pseudonocardiales</taxon>
        <taxon>Pseudonocardiaceae</taxon>
        <taxon>Lentzea</taxon>
    </lineage>
</organism>
<keyword evidence="1" id="KW-1133">Transmembrane helix</keyword>
<name>A0ABV8C1I4_9PSEU</name>
<dbReference type="Proteomes" id="UP001595690">
    <property type="component" value="Unassembled WGS sequence"/>
</dbReference>
<feature type="transmembrane region" description="Helical" evidence="1">
    <location>
        <begin position="38"/>
        <end position="57"/>
    </location>
</feature>